<organism evidence="1 2">
    <name type="scientific">Kitasatospora viridis</name>
    <dbReference type="NCBI Taxonomy" id="281105"/>
    <lineage>
        <taxon>Bacteria</taxon>
        <taxon>Bacillati</taxon>
        <taxon>Actinomycetota</taxon>
        <taxon>Actinomycetes</taxon>
        <taxon>Kitasatosporales</taxon>
        <taxon>Streptomycetaceae</taxon>
        <taxon>Kitasatospora</taxon>
    </lineage>
</organism>
<gene>
    <name evidence="1" type="ORF">FHX73_12379</name>
</gene>
<evidence type="ECO:0000313" key="1">
    <source>
        <dbReference type="EMBL" id="TWF91267.1"/>
    </source>
</evidence>
<protein>
    <submittedName>
        <fullName evidence="1">Uncharacterized protein</fullName>
    </submittedName>
</protein>
<accession>A0A561TVY4</accession>
<comment type="caution">
    <text evidence="1">The sequence shown here is derived from an EMBL/GenBank/DDBJ whole genome shotgun (WGS) entry which is preliminary data.</text>
</comment>
<dbReference type="Proteomes" id="UP000317940">
    <property type="component" value="Unassembled WGS sequence"/>
</dbReference>
<name>A0A561TVY4_9ACTN</name>
<proteinExistence type="predicted"/>
<dbReference type="AlphaFoldDB" id="A0A561TVY4"/>
<reference evidence="1 2" key="1">
    <citation type="submission" date="2019-06" db="EMBL/GenBank/DDBJ databases">
        <title>Sequencing the genomes of 1000 actinobacteria strains.</title>
        <authorList>
            <person name="Klenk H.-P."/>
        </authorList>
    </citation>
    <scope>NUCLEOTIDE SEQUENCE [LARGE SCALE GENOMIC DNA]</scope>
    <source>
        <strain evidence="1 2">DSM 44826</strain>
    </source>
</reference>
<evidence type="ECO:0000313" key="2">
    <source>
        <dbReference type="Proteomes" id="UP000317940"/>
    </source>
</evidence>
<sequence length="201" mass="21807">MIVMADLTAPPWMPPTDTVEAVAAGAFWDAVAVPQHIGLNALEYLDRSSERRPGPIVWDSSILQPRIYFLIPVGTETTMWRHERRLSVGTYVALPGPTTVGPPGVYWLVPPSPEDPQALVDPATLRRALDRVRTETTGEYRPAGGRLQRMLVTSTQLAGGSCIICGETGRPMGAAGVVLVPADGSPEFDSWRAHDHVGFRV</sequence>
<dbReference type="RefSeq" id="WP_145908879.1">
    <property type="nucleotide sequence ID" value="NZ_BAAAMZ010000053.1"/>
</dbReference>
<dbReference type="OrthoDB" id="3872852at2"/>
<dbReference type="EMBL" id="VIWT01000002">
    <property type="protein sequence ID" value="TWF91267.1"/>
    <property type="molecule type" value="Genomic_DNA"/>
</dbReference>
<keyword evidence="2" id="KW-1185">Reference proteome</keyword>